<protein>
    <submittedName>
        <fullName evidence="2">Uncharacterized protein</fullName>
    </submittedName>
</protein>
<evidence type="ECO:0000313" key="3">
    <source>
        <dbReference type="Proteomes" id="UP000814176"/>
    </source>
</evidence>
<feature type="region of interest" description="Disordered" evidence="1">
    <location>
        <begin position="700"/>
        <end position="737"/>
    </location>
</feature>
<dbReference type="RefSeq" id="XP_047773417.1">
    <property type="nucleotide sequence ID" value="XM_047928091.1"/>
</dbReference>
<reference evidence="2 3" key="1">
    <citation type="journal article" date="2021" name="Environ. Microbiol.">
        <title>Gene family expansions and transcriptome signatures uncover fungal adaptations to wood decay.</title>
        <authorList>
            <person name="Hage H."/>
            <person name="Miyauchi S."/>
            <person name="Viragh M."/>
            <person name="Drula E."/>
            <person name="Min B."/>
            <person name="Chaduli D."/>
            <person name="Navarro D."/>
            <person name="Favel A."/>
            <person name="Norest M."/>
            <person name="Lesage-Meessen L."/>
            <person name="Balint B."/>
            <person name="Merenyi Z."/>
            <person name="de Eugenio L."/>
            <person name="Morin E."/>
            <person name="Martinez A.T."/>
            <person name="Baldrian P."/>
            <person name="Stursova M."/>
            <person name="Martinez M.J."/>
            <person name="Novotny C."/>
            <person name="Magnuson J.K."/>
            <person name="Spatafora J.W."/>
            <person name="Maurice S."/>
            <person name="Pangilinan J."/>
            <person name="Andreopoulos W."/>
            <person name="LaButti K."/>
            <person name="Hundley H."/>
            <person name="Na H."/>
            <person name="Kuo A."/>
            <person name="Barry K."/>
            <person name="Lipzen A."/>
            <person name="Henrissat B."/>
            <person name="Riley R."/>
            <person name="Ahrendt S."/>
            <person name="Nagy L.G."/>
            <person name="Grigoriev I.V."/>
            <person name="Martin F."/>
            <person name="Rosso M.N."/>
        </authorList>
    </citation>
    <scope>NUCLEOTIDE SEQUENCE [LARGE SCALE GENOMIC DNA]</scope>
    <source>
        <strain evidence="2 3">CIRM-BRFM 1785</strain>
    </source>
</reference>
<feature type="compositionally biased region" description="Polar residues" evidence="1">
    <location>
        <begin position="288"/>
        <end position="300"/>
    </location>
</feature>
<dbReference type="Proteomes" id="UP000814176">
    <property type="component" value="Unassembled WGS sequence"/>
</dbReference>
<feature type="region of interest" description="Disordered" evidence="1">
    <location>
        <begin position="1"/>
        <end position="376"/>
    </location>
</feature>
<dbReference type="EMBL" id="JADCUA010000034">
    <property type="protein sequence ID" value="KAH9830054.1"/>
    <property type="molecule type" value="Genomic_DNA"/>
</dbReference>
<feature type="compositionally biased region" description="Low complexity" evidence="1">
    <location>
        <begin position="301"/>
        <end position="319"/>
    </location>
</feature>
<gene>
    <name evidence="2" type="ORF">C8Q71DRAFT_862908</name>
</gene>
<dbReference type="GeneID" id="72008823"/>
<evidence type="ECO:0000256" key="1">
    <source>
        <dbReference type="SAM" id="MobiDB-lite"/>
    </source>
</evidence>
<sequence>MSPTPANNALASVQPDPQGPLTNTDNGDAPGNVERAASPTYAQVAARPPSPRTSVSSTIAGEKGTAAPPPTPQPMESPISAPFTQRGTVPDEDDDLGWTTVATPKKLKKTKSKKNKGKGKEAAPASPKNAQAAQPLTPVASPKSTEPRKRRRMDADYGDEDRATDKRQEAPLSLSLASKSPLLFALSSPSPSYPAATATPDTDERHGDGDDMAVDPELMPGSDNSDLQYAAPHEETTSWDGARGNRFEHLVAETPGSSTRSSRKGGRDARRNGRVPQSDKLLSPSPQPSFSITPPQTPKQSRGSRARTATPAAPSRIPTMSFKKRSVGKSPTPSSSRVQKDSSDVDMLSDDDVSPRSSSTARSATPPSRPQRRHGRGRYSVAAIGNPPYQPPSTPEPSPYDIIRADPDIVVAPEGTLKRVQGDRADFKKAGMDPGQSKAWNDYGRDTPLIVAQYAEHGTEEAGVNERVSFLYKLTSRLSSNENVVVTPAHGTLESRLRRNGAFAAANRDPLWYSIEGLSEEWCIAFVRAAWLHTAGHTLNFVLWRNKIPSLCAAFRYTFRFRAKSREEYIAIVRRELLSADVKKVVLEILLKDIERGGRWKRSARDDAFGDILDSVDVQVVSCRVSEHTSEPVAFIYISPPTADWNDWTRFRDTIQNHGFGSPAAGHPIAFTRRVYCTFCHSVGHPSGHCPVKKFFFPPEETQQLNPQPPTNAGRGGSRGGRGRGAGRGRGGMRRGL</sequence>
<evidence type="ECO:0000313" key="2">
    <source>
        <dbReference type="EMBL" id="KAH9830054.1"/>
    </source>
</evidence>
<feature type="compositionally biased region" description="Basic residues" evidence="1">
    <location>
        <begin position="105"/>
        <end position="117"/>
    </location>
</feature>
<proteinExistence type="predicted"/>
<feature type="compositionally biased region" description="Low complexity" evidence="1">
    <location>
        <begin position="122"/>
        <end position="135"/>
    </location>
</feature>
<keyword evidence="3" id="KW-1185">Reference proteome</keyword>
<comment type="caution">
    <text evidence="2">The sequence shown here is derived from an EMBL/GenBank/DDBJ whole genome shotgun (WGS) entry which is preliminary data.</text>
</comment>
<organism evidence="2 3">
    <name type="scientific">Rhodofomes roseus</name>
    <dbReference type="NCBI Taxonomy" id="34475"/>
    <lineage>
        <taxon>Eukaryota</taxon>
        <taxon>Fungi</taxon>
        <taxon>Dikarya</taxon>
        <taxon>Basidiomycota</taxon>
        <taxon>Agaricomycotina</taxon>
        <taxon>Agaricomycetes</taxon>
        <taxon>Polyporales</taxon>
        <taxon>Rhodofomes</taxon>
    </lineage>
</organism>
<feature type="compositionally biased region" description="Low complexity" evidence="1">
    <location>
        <begin position="170"/>
        <end position="200"/>
    </location>
</feature>
<accession>A0ABQ8K0F6</accession>
<name>A0ABQ8K0F6_9APHY</name>
<feature type="compositionally biased region" description="Low complexity" evidence="1">
    <location>
        <begin position="355"/>
        <end position="366"/>
    </location>
</feature>
<feature type="compositionally biased region" description="Polar residues" evidence="1">
    <location>
        <begin position="1"/>
        <end position="11"/>
    </location>
</feature>
<feature type="compositionally biased region" description="Basic residues" evidence="1">
    <location>
        <begin position="721"/>
        <end position="737"/>
    </location>
</feature>
<feature type="compositionally biased region" description="Basic and acidic residues" evidence="1">
    <location>
        <begin position="160"/>
        <end position="169"/>
    </location>
</feature>